<organism evidence="1 2">
    <name type="scientific">Mya arenaria</name>
    <name type="common">Soft-shell clam</name>
    <dbReference type="NCBI Taxonomy" id="6604"/>
    <lineage>
        <taxon>Eukaryota</taxon>
        <taxon>Metazoa</taxon>
        <taxon>Spiralia</taxon>
        <taxon>Lophotrochozoa</taxon>
        <taxon>Mollusca</taxon>
        <taxon>Bivalvia</taxon>
        <taxon>Autobranchia</taxon>
        <taxon>Heteroconchia</taxon>
        <taxon>Euheterodonta</taxon>
        <taxon>Imparidentia</taxon>
        <taxon>Neoheterodontei</taxon>
        <taxon>Myida</taxon>
        <taxon>Myoidea</taxon>
        <taxon>Myidae</taxon>
        <taxon>Mya</taxon>
    </lineage>
</organism>
<evidence type="ECO:0000313" key="1">
    <source>
        <dbReference type="EMBL" id="WAQ98546.1"/>
    </source>
</evidence>
<dbReference type="Proteomes" id="UP001164746">
    <property type="component" value="Chromosome 3"/>
</dbReference>
<evidence type="ECO:0000313" key="2">
    <source>
        <dbReference type="Proteomes" id="UP001164746"/>
    </source>
</evidence>
<dbReference type="EMBL" id="CP111014">
    <property type="protein sequence ID" value="WAQ98546.1"/>
    <property type="molecule type" value="Genomic_DNA"/>
</dbReference>
<name>A0ABY7DNN8_MYAAR</name>
<keyword evidence="2" id="KW-1185">Reference proteome</keyword>
<proteinExistence type="predicted"/>
<reference evidence="1" key="1">
    <citation type="submission" date="2022-11" db="EMBL/GenBank/DDBJ databases">
        <title>Centuries of genome instability and evolution in soft-shell clam transmissible cancer (bioRxiv).</title>
        <authorList>
            <person name="Hart S.F.M."/>
            <person name="Yonemitsu M.A."/>
            <person name="Giersch R.M."/>
            <person name="Beal B.F."/>
            <person name="Arriagada G."/>
            <person name="Davis B.W."/>
            <person name="Ostrander E.A."/>
            <person name="Goff S.P."/>
            <person name="Metzger M.J."/>
        </authorList>
    </citation>
    <scope>NUCLEOTIDE SEQUENCE</scope>
    <source>
        <strain evidence="1">MELC-2E11</strain>
        <tissue evidence="1">Siphon/mantle</tissue>
    </source>
</reference>
<protein>
    <submittedName>
        <fullName evidence="1">Uncharacterized protein</fullName>
    </submittedName>
</protein>
<sequence length="125" mass="14389">MALVSVLTDVSRVQMDYHLKCVICTKRTKPKERVPLSEIRNQDVREYFLKKIRPRFLAESAGNSFMRANATIKCLRNKLLVLTYMLMNALKSVSEKTLVINCSLIKIFYCRAAVDAVQNIYVTII</sequence>
<accession>A0ABY7DNN8</accession>
<gene>
    <name evidence="1" type="ORF">MAR_022919</name>
</gene>